<gene>
    <name evidence="1" type="ORF">T10_3728</name>
</gene>
<dbReference type="EMBL" id="JYDO01000005">
    <property type="protein sequence ID" value="KRZ79706.1"/>
    <property type="molecule type" value="Genomic_DNA"/>
</dbReference>
<proteinExistence type="predicted"/>
<evidence type="ECO:0000313" key="1">
    <source>
        <dbReference type="EMBL" id="KRZ79706.1"/>
    </source>
</evidence>
<comment type="caution">
    <text evidence="1">The sequence shown here is derived from an EMBL/GenBank/DDBJ whole genome shotgun (WGS) entry which is preliminary data.</text>
</comment>
<reference evidence="1 2" key="1">
    <citation type="submission" date="2015-01" db="EMBL/GenBank/DDBJ databases">
        <title>Evolution of Trichinella species and genotypes.</title>
        <authorList>
            <person name="Korhonen P.K."/>
            <person name="Edoardo P."/>
            <person name="Giuseppe L.R."/>
            <person name="Gasser R.B."/>
        </authorList>
    </citation>
    <scope>NUCLEOTIDE SEQUENCE [LARGE SCALE GENOMIC DNA]</scope>
    <source>
        <strain evidence="1">ISS1980</strain>
    </source>
</reference>
<organism evidence="1 2">
    <name type="scientific">Trichinella papuae</name>
    <dbReference type="NCBI Taxonomy" id="268474"/>
    <lineage>
        <taxon>Eukaryota</taxon>
        <taxon>Metazoa</taxon>
        <taxon>Ecdysozoa</taxon>
        <taxon>Nematoda</taxon>
        <taxon>Enoplea</taxon>
        <taxon>Dorylaimia</taxon>
        <taxon>Trichinellida</taxon>
        <taxon>Trichinellidae</taxon>
        <taxon>Trichinella</taxon>
    </lineage>
</organism>
<dbReference type="AlphaFoldDB" id="A0A0V1N6W5"/>
<protein>
    <submittedName>
        <fullName evidence="1">Uncharacterized protein</fullName>
    </submittedName>
</protein>
<accession>A0A0V1N6W5</accession>
<sequence length="127" mass="14002">MKRASSAEQISRVLIGRAMFPTVRRGQLLNLLHSVGHEGLPPPRVTLDPTQSDGAVTRLHSQIRRAGETEADSGQPVYLQGFLLPRFCPQEPADISVCFMESDLQIHFLNVCLQADSTPPKADQDPQ</sequence>
<name>A0A0V1N6W5_9BILA</name>
<keyword evidence="2" id="KW-1185">Reference proteome</keyword>
<dbReference type="Proteomes" id="UP000054843">
    <property type="component" value="Unassembled WGS sequence"/>
</dbReference>
<evidence type="ECO:0000313" key="2">
    <source>
        <dbReference type="Proteomes" id="UP000054843"/>
    </source>
</evidence>